<feature type="non-terminal residue" evidence="1">
    <location>
        <position position="249"/>
    </location>
</feature>
<proteinExistence type="predicted"/>
<reference evidence="1" key="1">
    <citation type="journal article" date="2014" name="Front. Microbiol.">
        <title>High frequency of phylogenetically diverse reductive dehalogenase-homologous genes in deep subseafloor sedimentary metagenomes.</title>
        <authorList>
            <person name="Kawai M."/>
            <person name="Futagami T."/>
            <person name="Toyoda A."/>
            <person name="Takaki Y."/>
            <person name="Nishi S."/>
            <person name="Hori S."/>
            <person name="Arai W."/>
            <person name="Tsubouchi T."/>
            <person name="Morono Y."/>
            <person name="Uchiyama I."/>
            <person name="Ito T."/>
            <person name="Fujiyama A."/>
            <person name="Inagaki F."/>
            <person name="Takami H."/>
        </authorList>
    </citation>
    <scope>NUCLEOTIDE SEQUENCE</scope>
    <source>
        <strain evidence="1">Expedition CK06-06</strain>
    </source>
</reference>
<sequence>VVIEQLRLAIDQPDIYRYGHTCQMGVVFVQLPSVYRPVTIEIRDTSGNLLETYDGAMPTIDITNPKITGDVIITIRTDYQGYNYERTLNVHFDEITLKVDEPGYYEYGHTVHLGVSFIQLPDVTCSVTIQIKDITGKLLEEYTGNMPSIELTEPKALGDATITIRTEYQGMTYEKILSVYFTGYPVATSVHTKSYVQYEMDNIEFSVEVMDVNGNVLTPKSLSNIYPVCSLSMGTVISSDYVHLGEGEY</sequence>
<dbReference type="AlphaFoldDB" id="X1N484"/>
<accession>X1N484</accession>
<organism evidence="1">
    <name type="scientific">marine sediment metagenome</name>
    <dbReference type="NCBI Taxonomy" id="412755"/>
    <lineage>
        <taxon>unclassified sequences</taxon>
        <taxon>metagenomes</taxon>
        <taxon>ecological metagenomes</taxon>
    </lineage>
</organism>
<evidence type="ECO:0000313" key="1">
    <source>
        <dbReference type="EMBL" id="GAI38398.1"/>
    </source>
</evidence>
<protein>
    <submittedName>
        <fullName evidence="1">Uncharacterized protein</fullName>
    </submittedName>
</protein>
<dbReference type="EMBL" id="BARV01032825">
    <property type="protein sequence ID" value="GAI38398.1"/>
    <property type="molecule type" value="Genomic_DNA"/>
</dbReference>
<gene>
    <name evidence="1" type="ORF">S06H3_51695</name>
</gene>
<feature type="non-terminal residue" evidence="1">
    <location>
        <position position="1"/>
    </location>
</feature>
<name>X1N484_9ZZZZ</name>
<comment type="caution">
    <text evidence="1">The sequence shown here is derived from an EMBL/GenBank/DDBJ whole genome shotgun (WGS) entry which is preliminary data.</text>
</comment>